<dbReference type="RefSeq" id="WP_386414240.1">
    <property type="nucleotide sequence ID" value="NZ_JBHSZO010000015.1"/>
</dbReference>
<dbReference type="EMBL" id="JBHSZO010000015">
    <property type="protein sequence ID" value="MFC7218792.1"/>
    <property type="molecule type" value="Genomic_DNA"/>
</dbReference>
<accession>A0ABW2GGL7</accession>
<keyword evidence="2" id="KW-1185">Reference proteome</keyword>
<dbReference type="Proteomes" id="UP001596413">
    <property type="component" value="Unassembled WGS sequence"/>
</dbReference>
<evidence type="ECO:0000313" key="2">
    <source>
        <dbReference type="Proteomes" id="UP001596413"/>
    </source>
</evidence>
<gene>
    <name evidence="1" type="ORF">ACFQLX_11510</name>
</gene>
<protein>
    <submittedName>
        <fullName evidence="1">Uncharacterized protein</fullName>
    </submittedName>
</protein>
<sequence>MRAMAMSRVTGTDGEGRAHTVRVAGAGSRRRLECDSCEWRRPAQFLAWLKAQEHLSEAHGAVVPLEGGGS</sequence>
<name>A0ABW2GGL7_9ACTN</name>
<evidence type="ECO:0000313" key="1">
    <source>
        <dbReference type="EMBL" id="MFC7218792.1"/>
    </source>
</evidence>
<comment type="caution">
    <text evidence="1">The sequence shown here is derived from an EMBL/GenBank/DDBJ whole genome shotgun (WGS) entry which is preliminary data.</text>
</comment>
<reference evidence="2" key="1">
    <citation type="journal article" date="2019" name="Int. J. Syst. Evol. Microbiol.">
        <title>The Global Catalogue of Microorganisms (GCM) 10K type strain sequencing project: providing services to taxonomists for standard genome sequencing and annotation.</title>
        <authorList>
            <consortium name="The Broad Institute Genomics Platform"/>
            <consortium name="The Broad Institute Genome Sequencing Center for Infectious Disease"/>
            <person name="Wu L."/>
            <person name="Ma J."/>
        </authorList>
    </citation>
    <scope>NUCLEOTIDE SEQUENCE [LARGE SCALE GENOMIC DNA]</scope>
    <source>
        <strain evidence="2">CGMCC 1.13681</strain>
    </source>
</reference>
<proteinExistence type="predicted"/>
<organism evidence="1 2">
    <name type="scientific">Streptomyces polyrhachis</name>
    <dbReference type="NCBI Taxonomy" id="1282885"/>
    <lineage>
        <taxon>Bacteria</taxon>
        <taxon>Bacillati</taxon>
        <taxon>Actinomycetota</taxon>
        <taxon>Actinomycetes</taxon>
        <taxon>Kitasatosporales</taxon>
        <taxon>Streptomycetaceae</taxon>
        <taxon>Streptomyces</taxon>
    </lineage>
</organism>